<gene>
    <name evidence="2" type="ORF">BDK51DRAFT_31835</name>
</gene>
<organism evidence="2 3">
    <name type="scientific">Blyttiomyces helicus</name>
    <dbReference type="NCBI Taxonomy" id="388810"/>
    <lineage>
        <taxon>Eukaryota</taxon>
        <taxon>Fungi</taxon>
        <taxon>Fungi incertae sedis</taxon>
        <taxon>Chytridiomycota</taxon>
        <taxon>Chytridiomycota incertae sedis</taxon>
        <taxon>Chytridiomycetes</taxon>
        <taxon>Chytridiomycetes incertae sedis</taxon>
        <taxon>Blyttiomyces</taxon>
    </lineage>
</organism>
<dbReference type="EMBL" id="ML001888">
    <property type="protein sequence ID" value="RKO82938.1"/>
    <property type="molecule type" value="Genomic_DNA"/>
</dbReference>
<evidence type="ECO:0000313" key="3">
    <source>
        <dbReference type="Proteomes" id="UP000269721"/>
    </source>
</evidence>
<protein>
    <submittedName>
        <fullName evidence="2">Uncharacterized protein</fullName>
    </submittedName>
</protein>
<evidence type="ECO:0000313" key="2">
    <source>
        <dbReference type="EMBL" id="RKO82938.1"/>
    </source>
</evidence>
<feature type="compositionally biased region" description="Polar residues" evidence="1">
    <location>
        <begin position="165"/>
        <end position="185"/>
    </location>
</feature>
<proteinExistence type="predicted"/>
<dbReference type="AlphaFoldDB" id="A0A4P9VXC2"/>
<sequence>MSIAASVTTTASPEADFHFQLPASDQIEAESEATAALPPADFHFELPGTSITSASGESDYHFVLAAHANMPTPEADFHFELRGNTTTSAPGVDDHLESTASGTAAPEADFHFELPTADERDLVQPHAVSTPEADFHFELPIVDERDSVQPHEVSATEVDFHFVLPTSNGPTPEPQTATESKNRTPAASPPEHLRASQKAMMANKIVAECERVITKFATARVPLTIHPNRRTLQRSAAAVDEWNALLAAVIDAPAAYYAIVQARDTYFDALGPYVPAFLALKAGVRDYLASSTAAHVQTPVVSTSEADSSYAHLLPNARTAEPQAATESGTPMDDQVAARKAMLANGIIEQCDRYILKMVDGPPYIHPSRCTPKHTSAVTSQWSMIIDAVAEVPEAQDAVVRTRDMYFKACGPFVPIILPIAAAVRAYSN</sequence>
<keyword evidence="3" id="KW-1185">Reference proteome</keyword>
<evidence type="ECO:0000256" key="1">
    <source>
        <dbReference type="SAM" id="MobiDB-lite"/>
    </source>
</evidence>
<accession>A0A4P9VXC2</accession>
<reference evidence="3" key="1">
    <citation type="journal article" date="2018" name="Nat. Microbiol.">
        <title>Leveraging single-cell genomics to expand the fungal tree of life.</title>
        <authorList>
            <person name="Ahrendt S.R."/>
            <person name="Quandt C.A."/>
            <person name="Ciobanu D."/>
            <person name="Clum A."/>
            <person name="Salamov A."/>
            <person name="Andreopoulos B."/>
            <person name="Cheng J.F."/>
            <person name="Woyke T."/>
            <person name="Pelin A."/>
            <person name="Henrissat B."/>
            <person name="Reynolds N.K."/>
            <person name="Benny G.L."/>
            <person name="Smith M.E."/>
            <person name="James T.Y."/>
            <person name="Grigoriev I.V."/>
        </authorList>
    </citation>
    <scope>NUCLEOTIDE SEQUENCE [LARGE SCALE GENOMIC DNA]</scope>
</reference>
<dbReference type="Proteomes" id="UP000269721">
    <property type="component" value="Unassembled WGS sequence"/>
</dbReference>
<name>A0A4P9VXC2_9FUNG</name>
<feature type="region of interest" description="Disordered" evidence="1">
    <location>
        <begin position="163"/>
        <end position="192"/>
    </location>
</feature>